<keyword evidence="7" id="KW-0325">Glycoprotein</keyword>
<dbReference type="PROSITE" id="PS50041">
    <property type="entry name" value="C_TYPE_LECTIN_2"/>
    <property type="match status" value="8"/>
</dbReference>
<dbReference type="FunFam" id="3.10.100.10:FF:000025">
    <property type="entry name" value="Mannose receptor C-type 1"/>
    <property type="match status" value="1"/>
</dbReference>
<dbReference type="InterPro" id="IPR016187">
    <property type="entry name" value="CTDL_fold"/>
</dbReference>
<evidence type="ECO:0000256" key="5">
    <source>
        <dbReference type="ARBA" id="ARBA00023136"/>
    </source>
</evidence>
<feature type="domain" description="C-type lectin" evidence="11">
    <location>
        <begin position="503"/>
        <end position="618"/>
    </location>
</feature>
<feature type="domain" description="C-type lectin" evidence="11">
    <location>
        <begin position="935"/>
        <end position="1062"/>
    </location>
</feature>
<accession>A0A3Q2ZRH5</accession>
<feature type="transmembrane region" description="Helical" evidence="9">
    <location>
        <begin position="1370"/>
        <end position="1390"/>
    </location>
</feature>
<feature type="domain" description="Fibronectin type-II" evidence="12">
    <location>
        <begin position="166"/>
        <end position="213"/>
    </location>
</feature>
<keyword evidence="14" id="KW-1185">Reference proteome</keyword>
<feature type="signal peptide" evidence="10">
    <location>
        <begin position="1"/>
        <end position="33"/>
    </location>
</feature>
<proteinExistence type="predicted"/>
<evidence type="ECO:0000256" key="9">
    <source>
        <dbReference type="SAM" id="Phobius"/>
    </source>
</evidence>
<dbReference type="InterPro" id="IPR050111">
    <property type="entry name" value="C-type_lectin/snaclec_domain"/>
</dbReference>
<feature type="domain" description="C-type lectin" evidence="11">
    <location>
        <begin position="793"/>
        <end position="907"/>
    </location>
</feature>
<dbReference type="GeneID" id="108232951"/>
<dbReference type="Gene3D" id="3.10.100.10">
    <property type="entry name" value="Mannose-Binding Protein A, subunit A"/>
    <property type="match status" value="8"/>
</dbReference>
<evidence type="ECO:0000256" key="10">
    <source>
        <dbReference type="SAM" id="SignalP"/>
    </source>
</evidence>
<dbReference type="FunFam" id="3.10.100.10:FF:000121">
    <property type="entry name" value="Mannose receptor, C type 1b"/>
    <property type="match status" value="1"/>
</dbReference>
<dbReference type="InterPro" id="IPR016186">
    <property type="entry name" value="C-type_lectin-like/link_sf"/>
</dbReference>
<dbReference type="PANTHER" id="PTHR22803">
    <property type="entry name" value="MANNOSE, PHOSPHOLIPASE, LECTIN RECEPTOR RELATED"/>
    <property type="match status" value="1"/>
</dbReference>
<dbReference type="OrthoDB" id="6356110at2759"/>
<name>A0A3Q2ZRH5_KRYMA</name>
<keyword evidence="4 9" id="KW-1133">Transmembrane helix</keyword>
<dbReference type="InterPro" id="IPR036943">
    <property type="entry name" value="FN_type2_sf"/>
</dbReference>
<keyword evidence="10" id="KW-0732">Signal</keyword>
<dbReference type="Gene3D" id="2.10.10.10">
    <property type="entry name" value="Fibronectin, type II, collagen-binding"/>
    <property type="match status" value="1"/>
</dbReference>
<dbReference type="Pfam" id="PF00040">
    <property type="entry name" value="fn2"/>
    <property type="match status" value="1"/>
</dbReference>
<reference evidence="13" key="1">
    <citation type="submission" date="2025-08" db="UniProtKB">
        <authorList>
            <consortium name="Ensembl"/>
        </authorList>
    </citation>
    <scope>IDENTIFICATION</scope>
</reference>
<dbReference type="Proteomes" id="UP000264800">
    <property type="component" value="Unplaced"/>
</dbReference>
<dbReference type="GeneTree" id="ENSGT01050000244842"/>
<evidence type="ECO:0000256" key="2">
    <source>
        <dbReference type="ARBA" id="ARBA00022692"/>
    </source>
</evidence>
<keyword evidence="3" id="KW-0677">Repeat</keyword>
<dbReference type="InterPro" id="IPR035992">
    <property type="entry name" value="Ricin_B-like_lectins"/>
</dbReference>
<evidence type="ECO:0000259" key="11">
    <source>
        <dbReference type="PROSITE" id="PS50041"/>
    </source>
</evidence>
<evidence type="ECO:0000256" key="6">
    <source>
        <dbReference type="ARBA" id="ARBA00023157"/>
    </source>
</evidence>
<reference evidence="13" key="2">
    <citation type="submission" date="2025-09" db="UniProtKB">
        <authorList>
            <consortium name="Ensembl"/>
        </authorList>
    </citation>
    <scope>IDENTIFICATION</scope>
</reference>
<dbReference type="KEGG" id="kmr:108232951"/>
<dbReference type="SMART" id="SM00059">
    <property type="entry name" value="FN2"/>
    <property type="match status" value="1"/>
</dbReference>
<dbReference type="InterPro" id="IPR001304">
    <property type="entry name" value="C-type_lectin-like"/>
</dbReference>
<dbReference type="SMART" id="SM00034">
    <property type="entry name" value="CLECT"/>
    <property type="match status" value="8"/>
</dbReference>
<feature type="domain" description="C-type lectin" evidence="11">
    <location>
        <begin position="647"/>
        <end position="765"/>
    </location>
</feature>
<evidence type="ECO:0000259" key="12">
    <source>
        <dbReference type="PROSITE" id="PS51092"/>
    </source>
</evidence>
<feature type="domain" description="C-type lectin" evidence="11">
    <location>
        <begin position="362"/>
        <end position="478"/>
    </location>
</feature>
<dbReference type="CDD" id="cd00037">
    <property type="entry name" value="CLECT"/>
    <property type="match status" value="8"/>
</dbReference>
<dbReference type="GO" id="GO:0016020">
    <property type="term" value="C:membrane"/>
    <property type="evidence" value="ECO:0007669"/>
    <property type="project" value="UniProtKB-SubCell"/>
</dbReference>
<feature type="chain" id="PRO_5018577717" evidence="10">
    <location>
        <begin position="34"/>
        <end position="1434"/>
    </location>
</feature>
<dbReference type="SUPFAM" id="SSF57440">
    <property type="entry name" value="Kringle-like"/>
    <property type="match status" value="1"/>
</dbReference>
<dbReference type="RefSeq" id="XP_017266596.1">
    <property type="nucleotide sequence ID" value="XM_017411107.3"/>
</dbReference>
<dbReference type="SUPFAM" id="SSF50370">
    <property type="entry name" value="Ricin B-like lectins"/>
    <property type="match status" value="1"/>
</dbReference>
<dbReference type="Ensembl" id="ENSKMAT00000000814.1">
    <property type="protein sequence ID" value="ENSKMAP00000000784.1"/>
    <property type="gene ID" value="ENSKMAG00000000650.1"/>
</dbReference>
<feature type="domain" description="C-type lectin" evidence="11">
    <location>
        <begin position="224"/>
        <end position="339"/>
    </location>
</feature>
<dbReference type="FunFam" id="3.10.100.10:FF:000014">
    <property type="entry name" value="Macrophage mannose receptor 1"/>
    <property type="match status" value="1"/>
</dbReference>
<evidence type="ECO:0000256" key="3">
    <source>
        <dbReference type="ARBA" id="ARBA00022737"/>
    </source>
</evidence>
<sequence>MMSAALRLRRMLNPRIIFAAFLLLMQTFHYSTATTNANDSPFSLINKATGFCLVKRSSRCQDIRWTTGDRLFVTSTKKCIGVQGKNVGSEVSQYDCDENSELQKWECKNGTVLALKGQQFFIEVRVDESIMLSRTVGPNNYLTIPGTASGACTRTYREYYTISGNSHGKICMFPFMYKDRWYGDCTMIDSKVKRSWCATETKYEHEQWGYCPTSSTEHWNKNIVTGAYYQVNMQSVLTWAQADTSCKQQSASLVSIVDPTEKAFITALLGSARTRLWIGLVLNPEHGWQWTDGKPFRYLRWDAGNPLPNPGHNCAFLESNGQYKWQSSSCSKKLGYICYKGGTLPAPSETEQGFCSSPWIPYNGHCFHLQRAVQTWSDAQRECRKEGGDLVSIRNVEDQSFIISQLGYASNDELWIGLNDRTIEGLFDWSDHSTVTFTSWDFGEPTVSSEDEDCVLIKGENGNWADHSCREKHGFICMKQSSTERTGDEVEIDIGCKAGWRKHGSYCYFVGTETKTFADAKEDCERSDSYLADVSNGVDNAFLVSLVGLRPEKDFWLGLSNQNNIDVFTWTNGKFTTFTHWNAGMPGYQQGCVAIATGVSAGLWDLLPCTNQEKYICKHMAEGATATVPPPSQTPPECAEGWNRVGTRSVCAKFFTGPRSYEKTWFEARDYCRAIGGELLSIHSSSELILSHRGGRAWIGLHVADPSAGFVWTDGSPLNFQHWQEGEPNNFNNDESCTEFTLHNWDESGSWNDLNCESYNDWLCQIRAGVTPKPPPNDTASEFNMTADGWMEWRGKQYFINRMGKSMEEARHYCQQRHGDLAVVNSREENIFLWKQISRSYGSFYIGLSVDLDGSSWWLDGTSLTYKRWDENQPNTEAFDENCVAMGYHMGYWRTYNCGKELQSICKRTNSPKVNTTVAPMDPPTGGCELSWTKYGAKCYKMISDRKCTWEDARTQCISMSASLVSIPTRQVQAFLTMKMLDVQNIDLWIGLNSLKQDGFYWTDGKMRQYTNWGYSKNQRRPGSFYQRWNEEDCVVVTSNSAFGIGKWVIKSCNDTNGFICHKNINPGLKTPPDLIDPNIYKQLGNDSIKAVTQNLTWEDARKRCESDKANLASLRNEWTIAYVELLVATLKAPVWIGLNKNKTGGYFRYIDGWHMNSASWGEYEPSRDKPCVYIDVDGKWKTAFCNQTMKSICMQSSEVPPTDSTLYPGRCPEDTNVEYQDSYTWMPFRGYCYLFVTDEIEWADAASSCVRHGGILASIEDPPEQQFIKSNVEVFQDSHSSFWIGLFKTHKGTWLWLDKTVLDYTNWGPDEPDSDYGAIVSVDGTWNSGRRWHDRSYICKTPKVPAIDSDSKPESQKDVDRRSRVHTTLVVVLLVIIISSLMVVAFFLYKRSPRPFPTFENPLYFNNDKSPPDVIDTNKLIENAENNEPILTL</sequence>
<dbReference type="OMA" id="FICERPE"/>
<dbReference type="Gene3D" id="2.80.10.50">
    <property type="match status" value="1"/>
</dbReference>
<dbReference type="InterPro" id="IPR000562">
    <property type="entry name" value="FN_type2_dom"/>
</dbReference>
<evidence type="ECO:0000256" key="1">
    <source>
        <dbReference type="ARBA" id="ARBA00004167"/>
    </source>
</evidence>
<dbReference type="Pfam" id="PF00059">
    <property type="entry name" value="Lectin_C"/>
    <property type="match status" value="8"/>
</dbReference>
<dbReference type="PROSITE" id="PS51092">
    <property type="entry name" value="FN2_2"/>
    <property type="match status" value="1"/>
</dbReference>
<dbReference type="InterPro" id="IPR013806">
    <property type="entry name" value="Kringle-like"/>
</dbReference>
<dbReference type="PROSITE" id="PS00615">
    <property type="entry name" value="C_TYPE_LECTIN_1"/>
    <property type="match status" value="2"/>
</dbReference>
<organism evidence="13 14">
    <name type="scientific">Kryptolebias marmoratus</name>
    <name type="common">Mangrove killifish</name>
    <name type="synonym">Rivulus marmoratus</name>
    <dbReference type="NCBI Taxonomy" id="37003"/>
    <lineage>
        <taxon>Eukaryota</taxon>
        <taxon>Metazoa</taxon>
        <taxon>Chordata</taxon>
        <taxon>Craniata</taxon>
        <taxon>Vertebrata</taxon>
        <taxon>Euteleostomi</taxon>
        <taxon>Actinopterygii</taxon>
        <taxon>Neopterygii</taxon>
        <taxon>Teleostei</taxon>
        <taxon>Neoteleostei</taxon>
        <taxon>Acanthomorphata</taxon>
        <taxon>Ovalentaria</taxon>
        <taxon>Atherinomorphae</taxon>
        <taxon>Cyprinodontiformes</taxon>
        <taxon>Rivulidae</taxon>
        <taxon>Kryptolebias</taxon>
    </lineage>
</organism>
<keyword evidence="2 9" id="KW-0812">Transmembrane</keyword>
<protein>
    <submittedName>
        <fullName evidence="13">Mannose receptor, C type 1b</fullName>
    </submittedName>
</protein>
<dbReference type="STRING" id="37003.ENSKMAP00000000784"/>
<evidence type="ECO:0000256" key="4">
    <source>
        <dbReference type="ARBA" id="ARBA00022989"/>
    </source>
</evidence>
<feature type="domain" description="C-type lectin" evidence="11">
    <location>
        <begin position="1084"/>
        <end position="1195"/>
    </location>
</feature>
<dbReference type="InterPro" id="IPR018378">
    <property type="entry name" value="C-type_lectin_CS"/>
</dbReference>
<dbReference type="CDD" id="cd00062">
    <property type="entry name" value="FN2"/>
    <property type="match status" value="1"/>
</dbReference>
<keyword evidence="6 8" id="KW-1015">Disulfide bond</keyword>
<evidence type="ECO:0000313" key="14">
    <source>
        <dbReference type="Proteomes" id="UP000264800"/>
    </source>
</evidence>
<comment type="caution">
    <text evidence="8">Lacks conserved residue(s) required for the propagation of feature annotation.</text>
</comment>
<feature type="disulfide bond" evidence="8">
    <location>
        <begin position="171"/>
        <end position="197"/>
    </location>
</feature>
<evidence type="ECO:0000256" key="8">
    <source>
        <dbReference type="PROSITE-ProRule" id="PRU00479"/>
    </source>
</evidence>
<evidence type="ECO:0000256" key="7">
    <source>
        <dbReference type="ARBA" id="ARBA00023180"/>
    </source>
</evidence>
<feature type="domain" description="C-type lectin" evidence="11">
    <location>
        <begin position="1229"/>
        <end position="1341"/>
    </location>
</feature>
<comment type="subcellular location">
    <subcellularLocation>
        <location evidence="1">Membrane</location>
        <topology evidence="1">Single-pass membrane protein</topology>
    </subcellularLocation>
</comment>
<evidence type="ECO:0000313" key="13">
    <source>
        <dbReference type="Ensembl" id="ENSKMAP00000000784.1"/>
    </source>
</evidence>
<keyword evidence="5 9" id="KW-0472">Membrane</keyword>
<dbReference type="SUPFAM" id="SSF56436">
    <property type="entry name" value="C-type lectin-like"/>
    <property type="match status" value="8"/>
</dbReference>